<sequence length="180" mass="20729">MFFSFKLDIFSRARCRRPFVDVVNRALTNYRSNPNKYHIPKLNSEFMNPRHSITAFSTKQSNIKKKDFQLFKLNVESTKLLETACQILGVTLQSTLSVAGILASFYLAKHDISSPINVRVQIPFQISRHVQPPANEEDCVCGTTALIYEVSLSLGYTKKKNFFFFFFEGSRLILKKMENN</sequence>
<name>X6M070_RETFI</name>
<dbReference type="AlphaFoldDB" id="X6M070"/>
<organism evidence="1 2">
    <name type="scientific">Reticulomyxa filosa</name>
    <dbReference type="NCBI Taxonomy" id="46433"/>
    <lineage>
        <taxon>Eukaryota</taxon>
        <taxon>Sar</taxon>
        <taxon>Rhizaria</taxon>
        <taxon>Retaria</taxon>
        <taxon>Foraminifera</taxon>
        <taxon>Monothalamids</taxon>
        <taxon>Reticulomyxidae</taxon>
        <taxon>Reticulomyxa</taxon>
    </lineage>
</organism>
<dbReference type="Proteomes" id="UP000023152">
    <property type="component" value="Unassembled WGS sequence"/>
</dbReference>
<proteinExistence type="predicted"/>
<comment type="caution">
    <text evidence="1">The sequence shown here is derived from an EMBL/GenBank/DDBJ whole genome shotgun (WGS) entry which is preliminary data.</text>
</comment>
<keyword evidence="2" id="KW-1185">Reference proteome</keyword>
<dbReference type="EMBL" id="ASPP01026628">
    <property type="protein sequence ID" value="ETO06991.1"/>
    <property type="molecule type" value="Genomic_DNA"/>
</dbReference>
<protein>
    <submittedName>
        <fullName evidence="1">Uncharacterized protein</fullName>
    </submittedName>
</protein>
<evidence type="ECO:0000313" key="2">
    <source>
        <dbReference type="Proteomes" id="UP000023152"/>
    </source>
</evidence>
<reference evidence="1 2" key="1">
    <citation type="journal article" date="2013" name="Curr. Biol.">
        <title>The Genome of the Foraminiferan Reticulomyxa filosa.</title>
        <authorList>
            <person name="Glockner G."/>
            <person name="Hulsmann N."/>
            <person name="Schleicher M."/>
            <person name="Noegel A.A."/>
            <person name="Eichinger L."/>
            <person name="Gallinger C."/>
            <person name="Pawlowski J."/>
            <person name="Sierra R."/>
            <person name="Euteneuer U."/>
            <person name="Pillet L."/>
            <person name="Moustafa A."/>
            <person name="Platzer M."/>
            <person name="Groth M."/>
            <person name="Szafranski K."/>
            <person name="Schliwa M."/>
        </authorList>
    </citation>
    <scope>NUCLEOTIDE SEQUENCE [LARGE SCALE GENOMIC DNA]</scope>
</reference>
<accession>X6M070</accession>
<evidence type="ECO:0000313" key="1">
    <source>
        <dbReference type="EMBL" id="ETO06991.1"/>
    </source>
</evidence>
<gene>
    <name evidence="1" type="ORF">RFI_30404</name>
</gene>